<protein>
    <submittedName>
        <fullName evidence="1">Uncharacterized protein</fullName>
    </submittedName>
</protein>
<dbReference type="AlphaFoldDB" id="A0A9W7AV12"/>
<dbReference type="InterPro" id="IPR026906">
    <property type="entry name" value="LRR_5"/>
</dbReference>
<dbReference type="Gene3D" id="3.80.10.10">
    <property type="entry name" value="Ribonuclease Inhibitor"/>
    <property type="match status" value="1"/>
</dbReference>
<reference evidence="2" key="1">
    <citation type="journal article" date="2023" name="Commun. Biol.">
        <title>Genome analysis of Parmales, the sister group of diatoms, reveals the evolutionary specialization of diatoms from phago-mixotrophs to photoautotrophs.</title>
        <authorList>
            <person name="Ban H."/>
            <person name="Sato S."/>
            <person name="Yoshikawa S."/>
            <person name="Yamada K."/>
            <person name="Nakamura Y."/>
            <person name="Ichinomiya M."/>
            <person name="Sato N."/>
            <person name="Blanc-Mathieu R."/>
            <person name="Endo H."/>
            <person name="Kuwata A."/>
            <person name="Ogata H."/>
        </authorList>
    </citation>
    <scope>NUCLEOTIDE SEQUENCE [LARGE SCALE GENOMIC DNA]</scope>
    <source>
        <strain evidence="2">NIES 3701</strain>
    </source>
</reference>
<proteinExistence type="predicted"/>
<keyword evidence="2" id="KW-1185">Reference proteome</keyword>
<organism evidence="1 2">
    <name type="scientific">Triparma strigata</name>
    <dbReference type="NCBI Taxonomy" id="1606541"/>
    <lineage>
        <taxon>Eukaryota</taxon>
        <taxon>Sar</taxon>
        <taxon>Stramenopiles</taxon>
        <taxon>Ochrophyta</taxon>
        <taxon>Bolidophyceae</taxon>
        <taxon>Parmales</taxon>
        <taxon>Triparmaceae</taxon>
        <taxon>Triparma</taxon>
    </lineage>
</organism>
<dbReference type="Proteomes" id="UP001165085">
    <property type="component" value="Unassembled WGS sequence"/>
</dbReference>
<dbReference type="Pfam" id="PF13306">
    <property type="entry name" value="LRR_5"/>
    <property type="match status" value="1"/>
</dbReference>
<sequence length="168" mass="18627">MVEVVYQKGDWSKYSGRGDITKVTVASDVDEIASNAFWCCCKLKEIEIKAKTVGNSSFLECKDLVKVVLKEGVTSVGTCAFQGCHKISTFIWPDSVKKVGRDVFEGCDKLHELAGSKDQEKVIEYLKNVGLTPLMKLCRVDGKLEDIKKILDENSEAIKVSLKAMSQL</sequence>
<comment type="caution">
    <text evidence="1">The sequence shown here is derived from an EMBL/GenBank/DDBJ whole genome shotgun (WGS) entry which is preliminary data.</text>
</comment>
<gene>
    <name evidence="1" type="ORF">TrST_g1980</name>
</gene>
<evidence type="ECO:0000313" key="1">
    <source>
        <dbReference type="EMBL" id="GMH76455.1"/>
    </source>
</evidence>
<name>A0A9W7AV12_9STRA</name>
<evidence type="ECO:0000313" key="2">
    <source>
        <dbReference type="Proteomes" id="UP001165085"/>
    </source>
</evidence>
<dbReference type="EMBL" id="BRXY01000197">
    <property type="protein sequence ID" value="GMH76455.1"/>
    <property type="molecule type" value="Genomic_DNA"/>
</dbReference>
<accession>A0A9W7AV12</accession>
<dbReference type="OrthoDB" id="411641at2759"/>
<dbReference type="InterPro" id="IPR032675">
    <property type="entry name" value="LRR_dom_sf"/>
</dbReference>